<gene>
    <name evidence="1" type="ORF">TSA66_03680</name>
</gene>
<name>A0A0C2BJD0_9BURK</name>
<sequence>MESAISPSRPGDEPVADTAAFYRHVLETLNASTIPFLVGGAYALHRYTGVNRHTRDLDIFIRRRDLPAVSEALRQVGYETELPFPHWLAKVHANGVYIDLIFSSGNAVAEVDDAWFEHASDEEVLGLPMRICPAEEMIWSKAFIMERERFDGADILHLLRARGAQLDWQRLFRRFEPHWRILLVHLALFGFVYPAQRALVPAAIMDELIERLRRETHSAPPQHDICLGTLLSREQYLNDVGQDGLQDGRATPLGNMSERDIAIWTEAIPQPKPH</sequence>
<dbReference type="SUPFAM" id="SSF81301">
    <property type="entry name" value="Nucleotidyltransferase"/>
    <property type="match status" value="1"/>
</dbReference>
<evidence type="ECO:0000313" key="2">
    <source>
        <dbReference type="Proteomes" id="UP000031572"/>
    </source>
</evidence>
<dbReference type="RefSeq" id="WP_040039022.1">
    <property type="nucleotide sequence ID" value="NZ_JWJG01000028.1"/>
</dbReference>
<keyword evidence="2" id="KW-1185">Reference proteome</keyword>
<comment type="caution">
    <text evidence="1">The sequence shown here is derived from an EMBL/GenBank/DDBJ whole genome shotgun (WGS) entry which is preliminary data.</text>
</comment>
<dbReference type="STRING" id="709839.TSA66_03680"/>
<dbReference type="InterPro" id="IPR039498">
    <property type="entry name" value="NTP_transf_5"/>
</dbReference>
<dbReference type="Proteomes" id="UP000031572">
    <property type="component" value="Unassembled WGS sequence"/>
</dbReference>
<evidence type="ECO:0000313" key="1">
    <source>
        <dbReference type="EMBL" id="KIF80109.1"/>
    </source>
</evidence>
<reference evidence="1 2" key="1">
    <citation type="submission" date="2014-12" db="EMBL/GenBank/DDBJ databases">
        <title>Denitrispirillum autotrophicum gen. nov., sp. nov., Denitrifying, Facultatively Autotrophic Bacteria Isolated from Rice Paddy Soil.</title>
        <authorList>
            <person name="Ishii S."/>
            <person name="Ashida N."/>
            <person name="Ohno H."/>
            <person name="Otsuka S."/>
            <person name="Yokota A."/>
            <person name="Senoo K."/>
        </authorList>
    </citation>
    <scope>NUCLEOTIDE SEQUENCE [LARGE SCALE GENOMIC DNA]</scope>
    <source>
        <strain evidence="1 2">TSA66</strain>
    </source>
</reference>
<accession>A0A0C2BJD0</accession>
<evidence type="ECO:0008006" key="3">
    <source>
        <dbReference type="Google" id="ProtNLM"/>
    </source>
</evidence>
<dbReference type="Gene3D" id="3.30.460.40">
    <property type="match status" value="1"/>
</dbReference>
<dbReference type="OrthoDB" id="9782533at2"/>
<dbReference type="InterPro" id="IPR043519">
    <property type="entry name" value="NT_sf"/>
</dbReference>
<proteinExistence type="predicted"/>
<protein>
    <recommendedName>
        <fullName evidence="3">Nucleotidyltransferase family protein</fullName>
    </recommendedName>
</protein>
<organism evidence="1 2">
    <name type="scientific">Noviherbaspirillum autotrophicum</name>
    <dbReference type="NCBI Taxonomy" id="709839"/>
    <lineage>
        <taxon>Bacteria</taxon>
        <taxon>Pseudomonadati</taxon>
        <taxon>Pseudomonadota</taxon>
        <taxon>Betaproteobacteria</taxon>
        <taxon>Burkholderiales</taxon>
        <taxon>Oxalobacteraceae</taxon>
        <taxon>Noviherbaspirillum</taxon>
    </lineage>
</organism>
<dbReference type="Pfam" id="PF14907">
    <property type="entry name" value="NTP_transf_5"/>
    <property type="match status" value="1"/>
</dbReference>
<dbReference type="EMBL" id="JWJG01000028">
    <property type="protein sequence ID" value="KIF80109.1"/>
    <property type="molecule type" value="Genomic_DNA"/>
</dbReference>
<dbReference type="AlphaFoldDB" id="A0A0C2BJD0"/>